<sequence length="163" mass="16989">MQNVLHAFGDQGTPAACILSKLGQPDQLYPGRQGQLYPHGTLGASLMPGPVIIESAPASLSSETQAQHDTSMDTPSDALSTAPRRPHGIGGIGKGEVHTAAPKLPDPPQFLANNPQASYILVYRGTPGDDKSGIYFELDLQNERVISAGSLGDLQTIEGGSSS</sequence>
<keyword evidence="3" id="KW-1185">Reference proteome</keyword>
<evidence type="ECO:0000313" key="3">
    <source>
        <dbReference type="Proteomes" id="UP001150569"/>
    </source>
</evidence>
<gene>
    <name evidence="2" type="ORF">IWQ60_006403</name>
</gene>
<accession>A0A9W8A4E4</accession>
<proteinExistence type="predicted"/>
<feature type="compositionally biased region" description="Polar residues" evidence="1">
    <location>
        <begin position="58"/>
        <end position="79"/>
    </location>
</feature>
<dbReference type="AlphaFoldDB" id="A0A9W8A4E4"/>
<feature type="region of interest" description="Disordered" evidence="1">
    <location>
        <begin position="58"/>
        <end position="109"/>
    </location>
</feature>
<name>A0A9W8A4E4_9FUNG</name>
<evidence type="ECO:0000256" key="1">
    <source>
        <dbReference type="SAM" id="MobiDB-lite"/>
    </source>
</evidence>
<comment type="caution">
    <text evidence="2">The sequence shown here is derived from an EMBL/GenBank/DDBJ whole genome shotgun (WGS) entry which is preliminary data.</text>
</comment>
<protein>
    <submittedName>
        <fullName evidence="2">Uncharacterized protein</fullName>
    </submittedName>
</protein>
<evidence type="ECO:0000313" key="2">
    <source>
        <dbReference type="EMBL" id="KAJ1922616.1"/>
    </source>
</evidence>
<dbReference type="EMBL" id="JANBPT010000384">
    <property type="protein sequence ID" value="KAJ1922616.1"/>
    <property type="molecule type" value="Genomic_DNA"/>
</dbReference>
<reference evidence="2" key="1">
    <citation type="submission" date="2022-07" db="EMBL/GenBank/DDBJ databases">
        <title>Phylogenomic reconstructions and comparative analyses of Kickxellomycotina fungi.</title>
        <authorList>
            <person name="Reynolds N.K."/>
            <person name="Stajich J.E."/>
            <person name="Barry K."/>
            <person name="Grigoriev I.V."/>
            <person name="Crous P."/>
            <person name="Smith M.E."/>
        </authorList>
    </citation>
    <scope>NUCLEOTIDE SEQUENCE</scope>
    <source>
        <strain evidence="2">RSA 861</strain>
    </source>
</reference>
<organism evidence="2 3">
    <name type="scientific">Tieghemiomyces parasiticus</name>
    <dbReference type="NCBI Taxonomy" id="78921"/>
    <lineage>
        <taxon>Eukaryota</taxon>
        <taxon>Fungi</taxon>
        <taxon>Fungi incertae sedis</taxon>
        <taxon>Zoopagomycota</taxon>
        <taxon>Kickxellomycotina</taxon>
        <taxon>Dimargaritomycetes</taxon>
        <taxon>Dimargaritales</taxon>
        <taxon>Dimargaritaceae</taxon>
        <taxon>Tieghemiomyces</taxon>
    </lineage>
</organism>
<dbReference type="Proteomes" id="UP001150569">
    <property type="component" value="Unassembled WGS sequence"/>
</dbReference>